<proteinExistence type="predicted"/>
<name>A0A3C1KJK0_9GAMM</name>
<reference evidence="1 2" key="1">
    <citation type="journal article" date="2018" name="Nat. Biotechnol.">
        <title>A standardized bacterial taxonomy based on genome phylogeny substantially revises the tree of life.</title>
        <authorList>
            <person name="Parks D.H."/>
            <person name="Chuvochina M."/>
            <person name="Waite D.W."/>
            <person name="Rinke C."/>
            <person name="Skarshewski A."/>
            <person name="Chaumeil P.A."/>
            <person name="Hugenholtz P."/>
        </authorList>
    </citation>
    <scope>NUCLEOTIDE SEQUENCE [LARGE SCALE GENOMIC DNA]</scope>
    <source>
        <strain evidence="1">UBA9158</strain>
    </source>
</reference>
<protein>
    <recommendedName>
        <fullName evidence="3">DUF1640 domain-containing protein</fullName>
    </recommendedName>
</protein>
<evidence type="ECO:0000313" key="1">
    <source>
        <dbReference type="EMBL" id="HAN26544.1"/>
    </source>
</evidence>
<accession>A0A3C1KJK0</accession>
<dbReference type="EMBL" id="DMND01000041">
    <property type="protein sequence ID" value="HAN26544.1"/>
    <property type="molecule type" value="Genomic_DNA"/>
</dbReference>
<evidence type="ECO:0008006" key="3">
    <source>
        <dbReference type="Google" id="ProtNLM"/>
    </source>
</evidence>
<sequence>MGTLAFDSLQYARRLRAAGVPEQQAEVQAELMAEAFGFYADNIVTRDYLDASLRAAFAEQETRIEVRLAEQEVRFTRGFGELKAQSRLLMLMISGTWL</sequence>
<comment type="caution">
    <text evidence="1">The sequence shown here is derived from an EMBL/GenBank/DDBJ whole genome shotgun (WGS) entry which is preliminary data.</text>
</comment>
<evidence type="ECO:0000313" key="2">
    <source>
        <dbReference type="Proteomes" id="UP000259273"/>
    </source>
</evidence>
<dbReference type="AlphaFoldDB" id="A0A3C1KJK0"/>
<organism evidence="1 2">
    <name type="scientific">Haliea salexigens</name>
    <dbReference type="NCBI Taxonomy" id="287487"/>
    <lineage>
        <taxon>Bacteria</taxon>
        <taxon>Pseudomonadati</taxon>
        <taxon>Pseudomonadota</taxon>
        <taxon>Gammaproteobacteria</taxon>
        <taxon>Cellvibrionales</taxon>
        <taxon>Halieaceae</taxon>
        <taxon>Haliea</taxon>
    </lineage>
</organism>
<feature type="non-terminal residue" evidence="1">
    <location>
        <position position="98"/>
    </location>
</feature>
<gene>
    <name evidence="1" type="ORF">DCP75_02230</name>
</gene>
<dbReference type="Proteomes" id="UP000259273">
    <property type="component" value="Unassembled WGS sequence"/>
</dbReference>
<dbReference type="STRING" id="1121937.GCA_000423125_03279"/>